<evidence type="ECO:0000256" key="1">
    <source>
        <dbReference type="SAM" id="MobiDB-lite"/>
    </source>
</evidence>
<dbReference type="Proteomes" id="UP000886998">
    <property type="component" value="Unassembled WGS sequence"/>
</dbReference>
<keyword evidence="4" id="KW-1185">Reference proteome</keyword>
<proteinExistence type="predicted"/>
<evidence type="ECO:0000313" key="3">
    <source>
        <dbReference type="EMBL" id="GFS38757.1"/>
    </source>
</evidence>
<comment type="caution">
    <text evidence="3">The sequence shown here is derived from an EMBL/GenBank/DDBJ whole genome shotgun (WGS) entry which is preliminary data.</text>
</comment>
<evidence type="ECO:0000313" key="4">
    <source>
        <dbReference type="Proteomes" id="UP000886998"/>
    </source>
</evidence>
<feature type="region of interest" description="Disordered" evidence="1">
    <location>
        <begin position="246"/>
        <end position="275"/>
    </location>
</feature>
<organism evidence="3 4">
    <name type="scientific">Trichonephila inaurata madagascariensis</name>
    <dbReference type="NCBI Taxonomy" id="2747483"/>
    <lineage>
        <taxon>Eukaryota</taxon>
        <taxon>Metazoa</taxon>
        <taxon>Ecdysozoa</taxon>
        <taxon>Arthropoda</taxon>
        <taxon>Chelicerata</taxon>
        <taxon>Arachnida</taxon>
        <taxon>Araneae</taxon>
        <taxon>Araneomorphae</taxon>
        <taxon>Entelegynae</taxon>
        <taxon>Araneoidea</taxon>
        <taxon>Nephilidae</taxon>
        <taxon>Trichonephila</taxon>
        <taxon>Trichonephila inaurata</taxon>
    </lineage>
</organism>
<gene>
    <name evidence="3" type="ORF">TNIN_473191</name>
</gene>
<protein>
    <submittedName>
        <fullName evidence="3">Uncharacterized protein</fullName>
    </submittedName>
</protein>
<dbReference type="EMBL" id="BMAV01025133">
    <property type="protein sequence ID" value="GFS38757.1"/>
    <property type="molecule type" value="Genomic_DNA"/>
</dbReference>
<feature type="signal peptide" evidence="2">
    <location>
        <begin position="1"/>
        <end position="19"/>
    </location>
</feature>
<name>A0A8X6J5Z9_9ARAC</name>
<feature type="chain" id="PRO_5036498449" evidence="2">
    <location>
        <begin position="20"/>
        <end position="275"/>
    </location>
</feature>
<sequence>MDLAPWFLVIIHSWRPVCSFLFAVPRKVASCPATLHLTVSVPVEAPMISSLWAPSNAETSTEVAVQERDARSGDPVKPAEPVPAPAVEKRSRVFLLFRQSRAEHLTHLLCLSCSGHEACSPLIISDQVVSHRLSKLPMAVVNDSPTVSCCSESDATLNNDLPHLAHLEHEHLSSPGPTSILNENDDNYGLFTILQKQHLPTWNSPGPRLLHDQAIQFPEISDDRQRHQVTRSLHRNLQDNVKRINPSRPFKRRSFPDRQLRKTGIFQQSTPTSDK</sequence>
<feature type="compositionally biased region" description="Polar residues" evidence="1">
    <location>
        <begin position="265"/>
        <end position="275"/>
    </location>
</feature>
<accession>A0A8X6J5Z9</accession>
<dbReference type="AlphaFoldDB" id="A0A8X6J5Z9"/>
<keyword evidence="2" id="KW-0732">Signal</keyword>
<reference evidence="3" key="1">
    <citation type="submission" date="2020-08" db="EMBL/GenBank/DDBJ databases">
        <title>Multicomponent nature underlies the extraordinary mechanical properties of spider dragline silk.</title>
        <authorList>
            <person name="Kono N."/>
            <person name="Nakamura H."/>
            <person name="Mori M."/>
            <person name="Yoshida Y."/>
            <person name="Ohtoshi R."/>
            <person name="Malay A.D."/>
            <person name="Moran D.A.P."/>
            <person name="Tomita M."/>
            <person name="Numata K."/>
            <person name="Arakawa K."/>
        </authorList>
    </citation>
    <scope>NUCLEOTIDE SEQUENCE</scope>
</reference>
<evidence type="ECO:0000256" key="2">
    <source>
        <dbReference type="SAM" id="SignalP"/>
    </source>
</evidence>